<organism evidence="1 2">
    <name type="scientific">Ilex paraguariensis</name>
    <name type="common">yerba mate</name>
    <dbReference type="NCBI Taxonomy" id="185542"/>
    <lineage>
        <taxon>Eukaryota</taxon>
        <taxon>Viridiplantae</taxon>
        <taxon>Streptophyta</taxon>
        <taxon>Embryophyta</taxon>
        <taxon>Tracheophyta</taxon>
        <taxon>Spermatophyta</taxon>
        <taxon>Magnoliopsida</taxon>
        <taxon>eudicotyledons</taxon>
        <taxon>Gunneridae</taxon>
        <taxon>Pentapetalae</taxon>
        <taxon>asterids</taxon>
        <taxon>campanulids</taxon>
        <taxon>Aquifoliales</taxon>
        <taxon>Aquifoliaceae</taxon>
        <taxon>Ilex</taxon>
    </lineage>
</organism>
<reference evidence="1 2" key="1">
    <citation type="submission" date="2024-02" db="EMBL/GenBank/DDBJ databases">
        <authorList>
            <person name="Vignale AGUSTIN F."/>
            <person name="Sosa J E."/>
            <person name="Modenutti C."/>
        </authorList>
    </citation>
    <scope>NUCLEOTIDE SEQUENCE [LARGE SCALE GENOMIC DNA]</scope>
</reference>
<dbReference type="EMBL" id="CAUOFW020006168">
    <property type="protein sequence ID" value="CAK9173237.1"/>
    <property type="molecule type" value="Genomic_DNA"/>
</dbReference>
<evidence type="ECO:0000313" key="2">
    <source>
        <dbReference type="Proteomes" id="UP001642360"/>
    </source>
</evidence>
<comment type="caution">
    <text evidence="1">The sequence shown here is derived from an EMBL/GenBank/DDBJ whole genome shotgun (WGS) entry which is preliminary data.</text>
</comment>
<evidence type="ECO:0000313" key="1">
    <source>
        <dbReference type="EMBL" id="CAK9173237.1"/>
    </source>
</evidence>
<dbReference type="Proteomes" id="UP001642360">
    <property type="component" value="Unassembled WGS sequence"/>
</dbReference>
<protein>
    <submittedName>
        <fullName evidence="1">Uncharacterized protein</fullName>
    </submittedName>
</protein>
<dbReference type="AlphaFoldDB" id="A0ABC8TZI1"/>
<name>A0ABC8TZI1_9AQUA</name>
<proteinExistence type="predicted"/>
<gene>
    <name evidence="1" type="ORF">ILEXP_LOCUS42975</name>
</gene>
<accession>A0ABC8TZI1</accession>
<keyword evidence="2" id="KW-1185">Reference proteome</keyword>
<sequence length="53" mass="5921">MEALKAPCSPENVEETLSCAKIRYKYEGSIDETKYKQDTQTSISCQKGCKGTK</sequence>